<evidence type="ECO:0000313" key="3">
    <source>
        <dbReference type="EMBL" id="EFO91101.1"/>
    </source>
</evidence>
<dbReference type="EMBL" id="DS268575">
    <property type="protein sequence ID" value="EFO91101.1"/>
    <property type="molecule type" value="Genomic_DNA"/>
</dbReference>
<dbReference type="OrthoDB" id="5877566at2759"/>
<evidence type="ECO:0000256" key="1">
    <source>
        <dbReference type="SAM" id="MobiDB-lite"/>
    </source>
</evidence>
<dbReference type="HOGENOM" id="CLU_004373_0_0_1"/>
<feature type="region of interest" description="Disordered" evidence="1">
    <location>
        <begin position="84"/>
        <end position="105"/>
    </location>
</feature>
<reference evidence="3" key="1">
    <citation type="submission" date="2007-07" db="EMBL/GenBank/DDBJ databases">
        <title>PCAP assembly of the Caenorhabditis remanei genome.</title>
        <authorList>
            <consortium name="The Caenorhabditis remanei Sequencing Consortium"/>
            <person name="Wilson R.K."/>
        </authorList>
    </citation>
    <scope>NUCLEOTIDE SEQUENCE [LARGE SCALE GENOMIC DNA]</scope>
    <source>
        <strain evidence="3">PB4641</strain>
    </source>
</reference>
<evidence type="ECO:0008006" key="5">
    <source>
        <dbReference type="Google" id="ProtNLM"/>
    </source>
</evidence>
<gene>
    <name evidence="3" type="ORF">CRE_30401</name>
</gene>
<sequence length="1487" mass="161645">MHQTLILLLFLVSVYSAGHPDSLTFARELRNSTESSGGPEYRKLNLTKMGKNSTIKHSVPHFPIKKTSEIKGNLEKLTPRMEKTKIHHTTPKDHQKTKGRSHSNITLTNNLHTVSSQKLSGQYEKKLDKTMIPEQMKRVTEKVNAILRSRQINHSLKERNSGKTSGKLGANSTKHKVKPKRKLMRKLSTGPALTEDDERTLVDQTDIIGKQLKGGKKCGGEAELETCKDRILKKAVDVTPLSIPIADSYSVVATPSDYGNVKIGLILAKSFDNCYDKNDKSDKFLECLKAGGEKSPLIVAYDEIAKQVGYFCDAKGDATCRPGAVKSNKNVLETAINAILGIFCNEKNKDPNCQAKMKTTAREIIKGNLLDKESDTCKKETNIDKYINCLKNISLCLFHLFISETFAKKVADNCGSDINSERSCRETEKKDAEELLKKVVEALFTNQCGETEKRERGYQLCLKTKLDKVSTDLQLPAPIIKFQKIPLLKDIVADAQYGKIAIGSTVGDKVKGCQKTNKSWKINDFLNCLGTHEKAPLKTAMEEIGNQLTSHCAKVPSDERECRRDGEVDVKKKIKKFIKTYFKGFSLSFKLLDEVDVSKFSRKDENGEIKIGEILKKETESCKNFKTRDEFFNCLKAAPLKTAKNALDAILTNFCREVFQKSEKEYTDCLNFDGSELKTLSILDNIPATIYAITDISKFQTPEDYGGIKIGEMLQNVLVPCDGKTTVNEYFSCVSGPQGATTSPWIDITAKIGKELADVCGQKEIISDCRNYGKIEADTKMREMAVDLIMNFCGKNAGENQQTYAACSSSVDGMVDTLPTGEIIQNLTGMCKNMKTLDEAVDCLKTSKGAEPSPTKAARDSISDKFSDYALQQKFGDDDWKQGVEEVRKEFKKAIQALISNFCRDNVNTVQNSYIICLDNGLINSEVLSQGYTPTDVFLQCSLKTTESDFNQCIDTVTSQRLSSWTASCASNPSKETECRDAAKKSSAETATVAKVAAKLVSCDDSTCIQTEKQKVIDAFAENDGKYCNTPCKDSKVQVTAAVNKGFSLALKDSNCHQSFPDPNDSCGGMCAKMARAKAVDDNNSWKIWFDSFLYASIIPGLFILCCIGYSMCKRCKWCKRKPESKKKPTDVQSGVPISVLKSKKIINKDDEKEEDEEGRKPAVEDDNPAEDGGPSLKNNPALERMRDKLKQTQDNLRLLRTHANKCAEEHKKDLANKFTPMGPIYIPKEPEVPPPPPDAPSSNVSLENVAWKDGLNELWEVGSDVDDIELDEPYVLNPDSVTESEASQKSGKAKSSSKSKSKESKKVPSTSGTGPSTSGTGPSTSGTGPSTSGTGPSTSGTGPSTSGTGPSTSGTGPSTSGTGPSTSGTGPSTSGTGPSTSGTGPSTSGTGPSTLGIPSVSALAPTASAAEPRESSASSSVQPDQQPSTSGLPSVSAPGTRFNPLPPTAPAAEPREPSASSSVPQEIQPPTSGLLSALPPHNNQPK</sequence>
<feature type="chain" id="PRO_5003178257" description="DUF19 domain-containing protein" evidence="2">
    <location>
        <begin position="17"/>
        <end position="1487"/>
    </location>
</feature>
<organism evidence="4">
    <name type="scientific">Caenorhabditis remanei</name>
    <name type="common">Caenorhabditis vulgaris</name>
    <dbReference type="NCBI Taxonomy" id="31234"/>
    <lineage>
        <taxon>Eukaryota</taxon>
        <taxon>Metazoa</taxon>
        <taxon>Ecdysozoa</taxon>
        <taxon>Nematoda</taxon>
        <taxon>Chromadorea</taxon>
        <taxon>Rhabditida</taxon>
        <taxon>Rhabditina</taxon>
        <taxon>Rhabditomorpha</taxon>
        <taxon>Rhabditoidea</taxon>
        <taxon>Rhabditidae</taxon>
        <taxon>Peloderinae</taxon>
        <taxon>Caenorhabditis</taxon>
    </lineage>
</organism>
<feature type="region of interest" description="Disordered" evidence="1">
    <location>
        <begin position="1143"/>
        <end position="1182"/>
    </location>
</feature>
<feature type="region of interest" description="Disordered" evidence="1">
    <location>
        <begin position="153"/>
        <end position="191"/>
    </location>
</feature>
<feature type="compositionally biased region" description="Basic and acidic residues" evidence="1">
    <location>
        <begin position="84"/>
        <end position="96"/>
    </location>
</feature>
<keyword evidence="4" id="KW-1185">Reference proteome</keyword>
<accession>E3NAG2</accession>
<feature type="region of interest" description="Disordered" evidence="1">
    <location>
        <begin position="1271"/>
        <end position="1487"/>
    </location>
</feature>
<dbReference type="InParanoid" id="E3NAG2"/>
<feature type="compositionally biased region" description="Low complexity" evidence="1">
    <location>
        <begin position="1405"/>
        <end position="1421"/>
    </location>
</feature>
<dbReference type="Proteomes" id="UP000008281">
    <property type="component" value="Unassembled WGS sequence"/>
</dbReference>
<protein>
    <recommendedName>
        <fullName evidence="5">DUF19 domain-containing protein</fullName>
    </recommendedName>
</protein>
<name>E3NAG2_CAERE</name>
<dbReference type="eggNOG" id="ENOG502RZ20">
    <property type="taxonomic scope" value="Eukaryota"/>
</dbReference>
<dbReference type="STRING" id="31234.E3NAG2"/>
<proteinExistence type="predicted"/>
<feature type="compositionally biased region" description="Basic residues" evidence="1">
    <location>
        <begin position="173"/>
        <end position="185"/>
    </location>
</feature>
<feature type="compositionally biased region" description="Low complexity" evidence="1">
    <location>
        <begin position="1309"/>
        <end position="1395"/>
    </location>
</feature>
<feature type="signal peptide" evidence="2">
    <location>
        <begin position="1"/>
        <end position="16"/>
    </location>
</feature>
<evidence type="ECO:0000256" key="2">
    <source>
        <dbReference type="SAM" id="SignalP"/>
    </source>
</evidence>
<keyword evidence="2" id="KW-0732">Signal</keyword>
<evidence type="ECO:0000313" key="4">
    <source>
        <dbReference type="Proteomes" id="UP000008281"/>
    </source>
</evidence>
<feature type="region of interest" description="Disordered" evidence="1">
    <location>
        <begin position="1224"/>
        <end position="1245"/>
    </location>
</feature>
<feature type="compositionally biased region" description="Polar residues" evidence="1">
    <location>
        <begin position="1422"/>
        <end position="1434"/>
    </location>
</feature>